<organism evidence="1 2">
    <name type="scientific">Serpentinicella alkaliphila</name>
    <dbReference type="NCBI Taxonomy" id="1734049"/>
    <lineage>
        <taxon>Bacteria</taxon>
        <taxon>Bacillati</taxon>
        <taxon>Bacillota</taxon>
        <taxon>Clostridia</taxon>
        <taxon>Peptostreptococcales</taxon>
        <taxon>Natronincolaceae</taxon>
        <taxon>Serpentinicella</taxon>
    </lineage>
</organism>
<sequence>MLAYDYSDVAYPKKLTERVARAYQSRAYLPLVDSINGARLSLFRDLLKSNGCKIGEDVQVPDRLASARAGIVTFGSNTFAYAEGSFIILTCYVVDVELEYDSETMENRCPPN</sequence>
<name>A0A4R2T8U1_9FIRM</name>
<evidence type="ECO:0000313" key="1">
    <source>
        <dbReference type="EMBL" id="TCP99070.1"/>
    </source>
</evidence>
<keyword evidence="2" id="KW-1185">Reference proteome</keyword>
<dbReference type="AlphaFoldDB" id="A0A4R2T8U1"/>
<evidence type="ECO:0000313" key="2">
    <source>
        <dbReference type="Proteomes" id="UP000295504"/>
    </source>
</evidence>
<proteinExistence type="predicted"/>
<comment type="caution">
    <text evidence="1">The sequence shown here is derived from an EMBL/GenBank/DDBJ whole genome shotgun (WGS) entry which is preliminary data.</text>
</comment>
<gene>
    <name evidence="1" type="ORF">EDD79_103733</name>
</gene>
<protein>
    <submittedName>
        <fullName evidence="1">Uncharacterized protein</fullName>
    </submittedName>
</protein>
<dbReference type="EMBL" id="SLYC01000037">
    <property type="protein sequence ID" value="TCP99070.1"/>
    <property type="molecule type" value="Genomic_DNA"/>
</dbReference>
<dbReference type="Proteomes" id="UP000295504">
    <property type="component" value="Unassembled WGS sequence"/>
</dbReference>
<dbReference type="RefSeq" id="WP_207667915.1">
    <property type="nucleotide sequence ID" value="NZ_CP058648.1"/>
</dbReference>
<accession>A0A4R2T8U1</accession>
<reference evidence="1 2" key="1">
    <citation type="submission" date="2019-03" db="EMBL/GenBank/DDBJ databases">
        <title>Genomic Encyclopedia of Type Strains, Phase IV (KMG-IV): sequencing the most valuable type-strain genomes for metagenomic binning, comparative biology and taxonomic classification.</title>
        <authorList>
            <person name="Goeker M."/>
        </authorList>
    </citation>
    <scope>NUCLEOTIDE SEQUENCE [LARGE SCALE GENOMIC DNA]</scope>
    <source>
        <strain evidence="1 2">DSM 100013</strain>
    </source>
</reference>